<feature type="compositionally biased region" description="Basic and acidic residues" evidence="1">
    <location>
        <begin position="37"/>
        <end position="52"/>
    </location>
</feature>
<protein>
    <submittedName>
        <fullName evidence="2">Uncharacterized protein</fullName>
    </submittedName>
</protein>
<organism evidence="2 3">
    <name type="scientific">Malassezia caprae</name>
    <dbReference type="NCBI Taxonomy" id="1381934"/>
    <lineage>
        <taxon>Eukaryota</taxon>
        <taxon>Fungi</taxon>
        <taxon>Dikarya</taxon>
        <taxon>Basidiomycota</taxon>
        <taxon>Ustilaginomycotina</taxon>
        <taxon>Malasseziomycetes</taxon>
        <taxon>Malasseziales</taxon>
        <taxon>Malasseziaceae</taxon>
        <taxon>Malassezia</taxon>
    </lineage>
</organism>
<dbReference type="AlphaFoldDB" id="A0AAF0EAU2"/>
<dbReference type="EMBL" id="CP119914">
    <property type="protein sequence ID" value="WFD20913.1"/>
    <property type="molecule type" value="Genomic_DNA"/>
</dbReference>
<sequence>MRASPPLTDMLGLDDDSDDEALRTPRRSRRAASQHANYRDKLSLTRPADEHVQRRRGMPRPMIVGSSKYSLEALSRDKARRERRGLLPHQLADIDELITQMDVEADTIDPHAALWTTLEAPEAQHLARLVQSDQGVHTSRSHRAATFWHANEPPVMEIEPSEAAVLARLGAQPSLSPEQVAPIMRLCLARDESLAHRARATLATRSDCVGRLVAPLLVAMGAHPDVVARATSAPVAPLSAWSMPSPRSQALMRLWQLLACCTFDSDMAHLLPILVYMGVAAPLDTRPWLRERVLMRVADVAVDHAAAAAGLVHLGHALRTPEQVALVRAIPSGLRAVRACVAWHLALQTPYTQLRPDLSALARVCEPHAPTHDYDQLGMSIALLSLALSDLLAHWAASDARAVLQTLTPVMQSVWALHRRIPDARGGADMSRS</sequence>
<reference evidence="2" key="1">
    <citation type="submission" date="2023-03" db="EMBL/GenBank/DDBJ databases">
        <title>Mating type loci evolution in Malassezia.</title>
        <authorList>
            <person name="Coelho M.A."/>
        </authorList>
    </citation>
    <scope>NUCLEOTIDE SEQUENCE</scope>
    <source>
        <strain evidence="2">CBS 10434</strain>
    </source>
</reference>
<keyword evidence="3" id="KW-1185">Reference proteome</keyword>
<feature type="region of interest" description="Disordered" evidence="1">
    <location>
        <begin position="1"/>
        <end position="57"/>
    </location>
</feature>
<evidence type="ECO:0000256" key="1">
    <source>
        <dbReference type="SAM" id="MobiDB-lite"/>
    </source>
</evidence>
<proteinExistence type="predicted"/>
<evidence type="ECO:0000313" key="3">
    <source>
        <dbReference type="Proteomes" id="UP001220961"/>
    </source>
</evidence>
<dbReference type="Proteomes" id="UP001220961">
    <property type="component" value="Chromosome 7"/>
</dbReference>
<accession>A0AAF0EAU2</accession>
<name>A0AAF0EAU2_9BASI</name>
<evidence type="ECO:0000313" key="2">
    <source>
        <dbReference type="EMBL" id="WFD20913.1"/>
    </source>
</evidence>
<gene>
    <name evidence="2" type="ORF">MCAP1_003168</name>
</gene>